<feature type="chain" id="PRO_5012264124" description="Lipoprotein" evidence="1">
    <location>
        <begin position="20"/>
        <end position="81"/>
    </location>
</feature>
<evidence type="ECO:0000313" key="2">
    <source>
        <dbReference type="EMBL" id="OUL58801.1"/>
    </source>
</evidence>
<comment type="caution">
    <text evidence="2">The sequence shown here is derived from an EMBL/GenBank/DDBJ whole genome shotgun (WGS) entry which is preliminary data.</text>
</comment>
<sequence length="81" mass="8847">MKYSLITTLAFFTVVTLSGCTSTSTSKFAEVEKETSNFCSKFNGVNEMGKEIKVTTYTIKVEEIDGGGNKIETNKTVTCDV</sequence>
<dbReference type="RefSeq" id="WP_086742180.1">
    <property type="nucleotide sequence ID" value="NZ_MWPV01000001.1"/>
</dbReference>
<proteinExistence type="predicted"/>
<dbReference type="OrthoDB" id="6402680at2"/>
<evidence type="ECO:0000313" key="3">
    <source>
        <dbReference type="Proteomes" id="UP000194841"/>
    </source>
</evidence>
<dbReference type="AlphaFoldDB" id="A0A244CT73"/>
<evidence type="ECO:0000256" key="1">
    <source>
        <dbReference type="SAM" id="SignalP"/>
    </source>
</evidence>
<name>A0A244CT73_PSEDV</name>
<organism evidence="2 3">
    <name type="scientific">Pseudoalteromonas ulvae</name>
    <dbReference type="NCBI Taxonomy" id="107327"/>
    <lineage>
        <taxon>Bacteria</taxon>
        <taxon>Pseudomonadati</taxon>
        <taxon>Pseudomonadota</taxon>
        <taxon>Gammaproteobacteria</taxon>
        <taxon>Alteromonadales</taxon>
        <taxon>Pseudoalteromonadaceae</taxon>
        <taxon>Pseudoalteromonas</taxon>
    </lineage>
</organism>
<protein>
    <recommendedName>
        <fullName evidence="4">Lipoprotein</fullName>
    </recommendedName>
</protein>
<dbReference type="EMBL" id="MWPV01000001">
    <property type="protein sequence ID" value="OUL58801.1"/>
    <property type="molecule type" value="Genomic_DNA"/>
</dbReference>
<feature type="signal peptide" evidence="1">
    <location>
        <begin position="1"/>
        <end position="19"/>
    </location>
</feature>
<dbReference type="Proteomes" id="UP000194841">
    <property type="component" value="Unassembled WGS sequence"/>
</dbReference>
<keyword evidence="1" id="KW-0732">Signal</keyword>
<keyword evidence="3" id="KW-1185">Reference proteome</keyword>
<accession>A0A244CT73</accession>
<reference evidence="2 3" key="1">
    <citation type="submission" date="2017-02" db="EMBL/GenBank/DDBJ databases">
        <title>Pseudoalteromonas ulvae TC14 Genome.</title>
        <authorList>
            <person name="Molmeret M."/>
        </authorList>
    </citation>
    <scope>NUCLEOTIDE SEQUENCE [LARGE SCALE GENOMIC DNA]</scope>
    <source>
        <strain evidence="2">TC14</strain>
    </source>
</reference>
<evidence type="ECO:0008006" key="4">
    <source>
        <dbReference type="Google" id="ProtNLM"/>
    </source>
</evidence>
<dbReference type="PROSITE" id="PS51257">
    <property type="entry name" value="PROKAR_LIPOPROTEIN"/>
    <property type="match status" value="1"/>
</dbReference>
<gene>
    <name evidence="2" type="ORF">B1199_00505</name>
</gene>